<accession>A0A1L6FGP4</accession>
<dbReference type="Pfam" id="PF11741">
    <property type="entry name" value="AMIN"/>
    <property type="match status" value="1"/>
</dbReference>
<dbReference type="EMBL" id="CP018839">
    <property type="protein sequence ID" value="APR06057.1"/>
    <property type="molecule type" value="Genomic_DNA"/>
</dbReference>
<gene>
    <name evidence="2" type="ORF">Tchl_3251</name>
</gene>
<dbReference type="KEGG" id="tcl:Tchl_3251"/>
<organism evidence="2 3">
    <name type="scientific">Thauera chlorobenzoica</name>
    <dbReference type="NCBI Taxonomy" id="96773"/>
    <lineage>
        <taxon>Bacteria</taxon>
        <taxon>Pseudomonadati</taxon>
        <taxon>Pseudomonadota</taxon>
        <taxon>Betaproteobacteria</taxon>
        <taxon>Rhodocyclales</taxon>
        <taxon>Zoogloeaceae</taxon>
        <taxon>Thauera</taxon>
    </lineage>
</organism>
<dbReference type="AlphaFoldDB" id="A0A1L6FGP4"/>
<feature type="domain" description="AMIN" evidence="1">
    <location>
        <begin position="178"/>
        <end position="253"/>
    </location>
</feature>
<dbReference type="EC" id="3.5.1.28" evidence="2"/>
<keyword evidence="3" id="KW-1185">Reference proteome</keyword>
<evidence type="ECO:0000313" key="2">
    <source>
        <dbReference type="EMBL" id="APR06057.1"/>
    </source>
</evidence>
<evidence type="ECO:0000259" key="1">
    <source>
        <dbReference type="Pfam" id="PF11741"/>
    </source>
</evidence>
<dbReference type="Gene3D" id="2.60.40.3500">
    <property type="match status" value="1"/>
</dbReference>
<proteinExistence type="predicted"/>
<evidence type="ECO:0000313" key="3">
    <source>
        <dbReference type="Proteomes" id="UP000185739"/>
    </source>
</evidence>
<dbReference type="Proteomes" id="UP000185739">
    <property type="component" value="Chromosome"/>
</dbReference>
<dbReference type="STRING" id="96773.Tchl_3251"/>
<dbReference type="InterPro" id="IPR021731">
    <property type="entry name" value="AMIN_dom"/>
</dbReference>
<name>A0A1L6FGP4_9RHOO</name>
<dbReference type="GO" id="GO:0008745">
    <property type="term" value="F:N-acetylmuramoyl-L-alanine amidase activity"/>
    <property type="evidence" value="ECO:0007669"/>
    <property type="project" value="UniProtKB-EC"/>
</dbReference>
<reference evidence="2 3" key="1">
    <citation type="submission" date="2016-12" db="EMBL/GenBank/DDBJ databases">
        <title>Complete genome sequence of Thauera chlorobenzoica, a Betaproteobacterium degrading haloaromatics anaerobically to CO2 and halides.</title>
        <authorList>
            <person name="Goris T."/>
            <person name="Mergelsberg M."/>
            <person name="Boll M."/>
        </authorList>
    </citation>
    <scope>NUCLEOTIDE SEQUENCE [LARGE SCALE GENOMIC DNA]</scope>
    <source>
        <strain evidence="2 3">3CB1</strain>
    </source>
</reference>
<sequence>MESALVPLDMAGAAGQSALRSEAEKLGSPYLLTMIGGPDFVLQGHGPLSQHQVIANLFEFSTARPLWASLLQYTRRGEKLPQDEQAAALMTTLVGELQKIGLFADQAQSGMPAVIASSRPATPAAPPPLAPTLHEPARPAQQETAGVNQTITLPVRRSNANAVAEPLRLHIRSIGEIAEILLEAGAPLPVRHMVLKAPDRLVLDLEGIELERSARPYETRAAPDHPLVERVRAGQNRPRVLRIVLELKHPVTARPRTLPAAFPRTALVAIELGLSATPAE</sequence>
<keyword evidence="2" id="KW-0378">Hydrolase</keyword>
<protein>
    <submittedName>
        <fullName evidence="2">N-acetylmuramoyl-L-alanine amidase</fullName>
        <ecNumber evidence="2">3.5.1.28</ecNumber>
    </submittedName>
</protein>